<evidence type="ECO:0000256" key="4">
    <source>
        <dbReference type="ARBA" id="ARBA00022692"/>
    </source>
</evidence>
<dbReference type="OrthoDB" id="434092at2759"/>
<keyword evidence="9 10" id="KW-0275">Fatty acid biosynthesis</keyword>
<gene>
    <name evidence="11" type="ORF">AFUS01_LOCUS18701</name>
</gene>
<keyword evidence="2 10" id="KW-0444">Lipid biosynthesis</keyword>
<evidence type="ECO:0000313" key="12">
    <source>
        <dbReference type="Proteomes" id="UP000708208"/>
    </source>
</evidence>
<keyword evidence="8 10" id="KW-0472">Membrane</keyword>
<dbReference type="PANTHER" id="PTHR11157:SF17">
    <property type="entry name" value="ELONGATION OF VERY LONG CHAIN FATTY ACIDS PROTEIN 6"/>
    <property type="match status" value="1"/>
</dbReference>
<dbReference type="EC" id="2.3.1.199" evidence="10"/>
<keyword evidence="6 10" id="KW-1133">Transmembrane helix</keyword>
<dbReference type="GO" id="GO:0042761">
    <property type="term" value="P:very long-chain fatty acid biosynthetic process"/>
    <property type="evidence" value="ECO:0007669"/>
    <property type="project" value="TreeGrafter"/>
</dbReference>
<keyword evidence="12" id="KW-1185">Reference proteome</keyword>
<name>A0A8J2NXE9_9HEXA</name>
<dbReference type="GO" id="GO:0009922">
    <property type="term" value="F:fatty acid elongase activity"/>
    <property type="evidence" value="ECO:0007669"/>
    <property type="project" value="UniProtKB-EC"/>
</dbReference>
<dbReference type="PANTHER" id="PTHR11157">
    <property type="entry name" value="FATTY ACID ACYL TRANSFERASE-RELATED"/>
    <property type="match status" value="1"/>
</dbReference>
<reference evidence="11" key="1">
    <citation type="submission" date="2021-06" db="EMBL/GenBank/DDBJ databases">
        <authorList>
            <person name="Hodson N. C."/>
            <person name="Mongue J. A."/>
            <person name="Jaron S. K."/>
        </authorList>
    </citation>
    <scope>NUCLEOTIDE SEQUENCE</scope>
</reference>
<feature type="transmembrane region" description="Helical" evidence="10">
    <location>
        <begin position="132"/>
        <end position="153"/>
    </location>
</feature>
<evidence type="ECO:0000256" key="2">
    <source>
        <dbReference type="ARBA" id="ARBA00022516"/>
    </source>
</evidence>
<dbReference type="GO" id="GO:0019367">
    <property type="term" value="P:fatty acid elongation, saturated fatty acid"/>
    <property type="evidence" value="ECO:0007669"/>
    <property type="project" value="TreeGrafter"/>
</dbReference>
<keyword evidence="5 10" id="KW-0276">Fatty acid metabolism</keyword>
<sequence>TGFQCENFPKDHPRFQRKNILNICSLSLTLYSLINSIRKMELYEELQHVEIESKFITAYDFEVYDIYRQKFMKDRPAYKLTLPLFFWNLGLTIFSIICTVRGLPESLFHLWKPDGVYSAVCVARPHNYATSFWFLMFFLSKFLELGDTAFIVLRKQKLIPLHWFHHAATVSICWAGYEYYETTARIAFINVFVHSFMYFYYALKALKVKIPKKASQVLTTLQIAQLSFLLYGGYSISYYVVQGRSCRMNTETLILGGSVIGIFLALFMQFYLKSYLSAGKRKKQ</sequence>
<dbReference type="GO" id="GO:0030148">
    <property type="term" value="P:sphingolipid biosynthetic process"/>
    <property type="evidence" value="ECO:0007669"/>
    <property type="project" value="TreeGrafter"/>
</dbReference>
<organism evidence="11 12">
    <name type="scientific">Allacma fusca</name>
    <dbReference type="NCBI Taxonomy" id="39272"/>
    <lineage>
        <taxon>Eukaryota</taxon>
        <taxon>Metazoa</taxon>
        <taxon>Ecdysozoa</taxon>
        <taxon>Arthropoda</taxon>
        <taxon>Hexapoda</taxon>
        <taxon>Collembola</taxon>
        <taxon>Symphypleona</taxon>
        <taxon>Sminthuridae</taxon>
        <taxon>Allacma</taxon>
    </lineage>
</organism>
<feature type="transmembrane region" description="Helical" evidence="10">
    <location>
        <begin position="253"/>
        <end position="272"/>
    </location>
</feature>
<feature type="transmembrane region" description="Helical" evidence="10">
    <location>
        <begin position="183"/>
        <end position="203"/>
    </location>
</feature>
<evidence type="ECO:0000256" key="1">
    <source>
        <dbReference type="ARBA" id="ARBA00004141"/>
    </source>
</evidence>
<evidence type="ECO:0000256" key="7">
    <source>
        <dbReference type="ARBA" id="ARBA00023098"/>
    </source>
</evidence>
<comment type="caution">
    <text evidence="11">The sequence shown here is derived from an EMBL/GenBank/DDBJ whole genome shotgun (WGS) entry which is preliminary data.</text>
</comment>
<evidence type="ECO:0000256" key="6">
    <source>
        <dbReference type="ARBA" id="ARBA00022989"/>
    </source>
</evidence>
<dbReference type="EMBL" id="CAJVCH010188016">
    <property type="protein sequence ID" value="CAG7730023.1"/>
    <property type="molecule type" value="Genomic_DNA"/>
</dbReference>
<dbReference type="GO" id="GO:0005789">
    <property type="term" value="C:endoplasmic reticulum membrane"/>
    <property type="evidence" value="ECO:0007669"/>
    <property type="project" value="TreeGrafter"/>
</dbReference>
<dbReference type="InterPro" id="IPR002076">
    <property type="entry name" value="ELO_fam"/>
</dbReference>
<evidence type="ECO:0000256" key="3">
    <source>
        <dbReference type="ARBA" id="ARBA00022679"/>
    </source>
</evidence>
<accession>A0A8J2NXE9</accession>
<evidence type="ECO:0000313" key="11">
    <source>
        <dbReference type="EMBL" id="CAG7730023.1"/>
    </source>
</evidence>
<dbReference type="GO" id="GO:0034625">
    <property type="term" value="P:fatty acid elongation, monounsaturated fatty acid"/>
    <property type="evidence" value="ECO:0007669"/>
    <property type="project" value="TreeGrafter"/>
</dbReference>
<evidence type="ECO:0000256" key="8">
    <source>
        <dbReference type="ARBA" id="ARBA00023136"/>
    </source>
</evidence>
<evidence type="ECO:0000256" key="9">
    <source>
        <dbReference type="ARBA" id="ARBA00023160"/>
    </source>
</evidence>
<dbReference type="AlphaFoldDB" id="A0A8J2NXE9"/>
<proteinExistence type="inferred from homology"/>
<feature type="transmembrane region" description="Helical" evidence="10">
    <location>
        <begin position="223"/>
        <end position="241"/>
    </location>
</feature>
<comment type="catalytic activity">
    <reaction evidence="10">
        <text>a very-long-chain acyl-CoA + malonyl-CoA + H(+) = a very-long-chain 3-oxoacyl-CoA + CO2 + CoA</text>
        <dbReference type="Rhea" id="RHEA:32727"/>
        <dbReference type="ChEBI" id="CHEBI:15378"/>
        <dbReference type="ChEBI" id="CHEBI:16526"/>
        <dbReference type="ChEBI" id="CHEBI:57287"/>
        <dbReference type="ChEBI" id="CHEBI:57384"/>
        <dbReference type="ChEBI" id="CHEBI:90725"/>
        <dbReference type="ChEBI" id="CHEBI:90736"/>
        <dbReference type="EC" id="2.3.1.199"/>
    </reaction>
</comment>
<dbReference type="Pfam" id="PF01151">
    <property type="entry name" value="ELO"/>
    <property type="match status" value="1"/>
</dbReference>
<comment type="similarity">
    <text evidence="10">Belongs to the ELO family.</text>
</comment>
<keyword evidence="4 10" id="KW-0812">Transmembrane</keyword>
<keyword evidence="3 10" id="KW-0808">Transferase</keyword>
<feature type="non-terminal residue" evidence="11">
    <location>
        <position position="1"/>
    </location>
</feature>
<keyword evidence="7 10" id="KW-0443">Lipid metabolism</keyword>
<comment type="subcellular location">
    <subcellularLocation>
        <location evidence="1">Membrane</location>
        <topology evidence="1">Multi-pass membrane protein</topology>
    </subcellularLocation>
</comment>
<protein>
    <recommendedName>
        <fullName evidence="10">Elongation of very long chain fatty acids protein</fullName>
        <ecNumber evidence="10">2.3.1.199</ecNumber>
    </recommendedName>
    <alternativeName>
        <fullName evidence="10">Very-long-chain 3-oxoacyl-CoA synthase</fullName>
    </alternativeName>
</protein>
<feature type="transmembrane region" description="Helical" evidence="10">
    <location>
        <begin position="80"/>
        <end position="103"/>
    </location>
</feature>
<dbReference type="GO" id="GO:0034626">
    <property type="term" value="P:fatty acid elongation, polyunsaturated fatty acid"/>
    <property type="evidence" value="ECO:0007669"/>
    <property type="project" value="TreeGrafter"/>
</dbReference>
<evidence type="ECO:0000256" key="5">
    <source>
        <dbReference type="ARBA" id="ARBA00022832"/>
    </source>
</evidence>
<dbReference type="Proteomes" id="UP000708208">
    <property type="component" value="Unassembled WGS sequence"/>
</dbReference>
<evidence type="ECO:0000256" key="10">
    <source>
        <dbReference type="RuleBase" id="RU361115"/>
    </source>
</evidence>